<gene>
    <name evidence="1" type="primary">Necator_chrX.g25210</name>
    <name evidence="1" type="ORF">RB195_025044</name>
</gene>
<organism evidence="1 2">
    <name type="scientific">Necator americanus</name>
    <name type="common">Human hookworm</name>
    <dbReference type="NCBI Taxonomy" id="51031"/>
    <lineage>
        <taxon>Eukaryota</taxon>
        <taxon>Metazoa</taxon>
        <taxon>Ecdysozoa</taxon>
        <taxon>Nematoda</taxon>
        <taxon>Chromadorea</taxon>
        <taxon>Rhabditida</taxon>
        <taxon>Rhabditina</taxon>
        <taxon>Rhabditomorpha</taxon>
        <taxon>Strongyloidea</taxon>
        <taxon>Ancylostomatidae</taxon>
        <taxon>Bunostominae</taxon>
        <taxon>Necator</taxon>
    </lineage>
</organism>
<proteinExistence type="predicted"/>
<accession>A0ABR1EQR6</accession>
<reference evidence="1 2" key="1">
    <citation type="submission" date="2023-08" db="EMBL/GenBank/DDBJ databases">
        <title>A Necator americanus chromosomal reference genome.</title>
        <authorList>
            <person name="Ilik V."/>
            <person name="Petrzelkova K.J."/>
            <person name="Pardy F."/>
            <person name="Fuh T."/>
            <person name="Niatou-Singa F.S."/>
            <person name="Gouil Q."/>
            <person name="Baker L."/>
            <person name="Ritchie M.E."/>
            <person name="Jex A.R."/>
            <person name="Gazzola D."/>
            <person name="Li H."/>
            <person name="Toshio Fujiwara R."/>
            <person name="Zhan B."/>
            <person name="Aroian R.V."/>
            <person name="Pafco B."/>
            <person name="Schwarz E.M."/>
        </authorList>
    </citation>
    <scope>NUCLEOTIDE SEQUENCE [LARGE SCALE GENOMIC DNA]</scope>
    <source>
        <strain evidence="1 2">Aroian</strain>
        <tissue evidence="1">Whole animal</tissue>
    </source>
</reference>
<evidence type="ECO:0000313" key="1">
    <source>
        <dbReference type="EMBL" id="KAK6764953.1"/>
    </source>
</evidence>
<sequence>MYGSETRVAPSTVMERLDCTERELLRRLLGYFWPEGSSWKKPPGRKQKFRKDREGWTVLCWHTSTKMRVIDDDISPRLRTAETDASTCCVKSTQHSFRYADASCYQNE</sequence>
<protein>
    <submittedName>
        <fullName evidence="1">Uncharacterized protein</fullName>
    </submittedName>
</protein>
<name>A0ABR1EQR6_NECAM</name>
<keyword evidence="2" id="KW-1185">Reference proteome</keyword>
<comment type="caution">
    <text evidence="1">The sequence shown here is derived from an EMBL/GenBank/DDBJ whole genome shotgun (WGS) entry which is preliminary data.</text>
</comment>
<evidence type="ECO:0000313" key="2">
    <source>
        <dbReference type="Proteomes" id="UP001303046"/>
    </source>
</evidence>
<dbReference type="EMBL" id="JAVFWL010000006">
    <property type="protein sequence ID" value="KAK6764953.1"/>
    <property type="molecule type" value="Genomic_DNA"/>
</dbReference>
<dbReference type="Proteomes" id="UP001303046">
    <property type="component" value="Unassembled WGS sequence"/>
</dbReference>